<feature type="transmembrane region" description="Helical" evidence="1">
    <location>
        <begin position="6"/>
        <end position="25"/>
    </location>
</feature>
<evidence type="ECO:0000313" key="3">
    <source>
        <dbReference type="EMBL" id="CUR57612.1"/>
    </source>
</evidence>
<keyword evidence="1" id="KW-1133">Transmembrane helix</keyword>
<evidence type="ECO:0000256" key="1">
    <source>
        <dbReference type="SAM" id="Phobius"/>
    </source>
</evidence>
<dbReference type="EMBL" id="CZKB01000005">
    <property type="protein sequence ID" value="CUR57612.1"/>
    <property type="molecule type" value="Genomic_DNA"/>
</dbReference>
<reference evidence="3" key="1">
    <citation type="submission" date="2015-08" db="EMBL/GenBank/DDBJ databases">
        <authorList>
            <person name="Babu N.S."/>
            <person name="Beckwith C.J."/>
            <person name="Beseler K.G."/>
            <person name="Brison A."/>
            <person name="Carone J.V."/>
            <person name="Caskin T.P."/>
            <person name="Diamond M."/>
            <person name="Durham M.E."/>
            <person name="Foxe J.M."/>
            <person name="Go M."/>
            <person name="Henderson B.A."/>
            <person name="Jones I.B."/>
            <person name="McGettigan J.A."/>
            <person name="Micheletti S.J."/>
            <person name="Nasrallah M.E."/>
            <person name="Ortiz D."/>
            <person name="Piller C.R."/>
            <person name="Privatt S.R."/>
            <person name="Schneider S.L."/>
            <person name="Sharp S."/>
            <person name="Smith T.C."/>
            <person name="Stanton J.D."/>
            <person name="Ullery H.E."/>
            <person name="Wilson R.J."/>
            <person name="Serrano M.G."/>
            <person name="Buck G."/>
            <person name="Lee V."/>
            <person name="Wang Y."/>
            <person name="Carvalho R."/>
            <person name="Voegtly L."/>
            <person name="Shi R."/>
            <person name="Duckworth R."/>
            <person name="Johnson A."/>
            <person name="Loviza R."/>
            <person name="Walstead R."/>
            <person name="Shah Z."/>
            <person name="Kiflezghi M."/>
            <person name="Wade K."/>
            <person name="Ball S.L."/>
            <person name="Bradley K.W."/>
            <person name="Asai D.J."/>
            <person name="Bowman C.A."/>
            <person name="Russell D.A."/>
            <person name="Pope W.H."/>
            <person name="Jacobs-Sera D."/>
            <person name="Hendrix R.W."/>
            <person name="Hatfull G.F."/>
        </authorList>
    </citation>
    <scope>NUCLEOTIDE SEQUENCE</scope>
</reference>
<accession>A0A2P2C9R8</accession>
<protein>
    <recommendedName>
        <fullName evidence="2">VanZ-like domain-containing protein</fullName>
    </recommendedName>
</protein>
<dbReference type="Pfam" id="PF04892">
    <property type="entry name" value="VanZ"/>
    <property type="match status" value="1"/>
</dbReference>
<feature type="transmembrane region" description="Helical" evidence="1">
    <location>
        <begin position="114"/>
        <end position="132"/>
    </location>
</feature>
<name>A0A2P2C9R8_9ZZZZ</name>
<keyword evidence="1" id="KW-0472">Membrane</keyword>
<dbReference type="AlphaFoldDB" id="A0A2P2C9R8"/>
<evidence type="ECO:0000259" key="2">
    <source>
        <dbReference type="Pfam" id="PF04892"/>
    </source>
</evidence>
<sequence length="139" mass="14693">MAMYLRVAVSGVLLAYVGALAYVLLTPQGSVPSGLVTDFANLGDRFGLPAKVLERHRVEFGLNVLAFVPLSFLGSLLRPAVSVSTWTATAFATSLLVEAYQTTQPERMAAHSDVVANTAGAAMGAVVAWLLIRPFAARD</sequence>
<gene>
    <name evidence="3" type="ORF">NOCA1130122</name>
</gene>
<organism evidence="3">
    <name type="scientific">metagenome</name>
    <dbReference type="NCBI Taxonomy" id="256318"/>
    <lineage>
        <taxon>unclassified sequences</taxon>
        <taxon>metagenomes</taxon>
    </lineage>
</organism>
<feature type="domain" description="VanZ-like" evidence="2">
    <location>
        <begin position="14"/>
        <end position="131"/>
    </location>
</feature>
<keyword evidence="1" id="KW-0812">Transmembrane</keyword>
<dbReference type="InterPro" id="IPR006976">
    <property type="entry name" value="VanZ-like"/>
</dbReference>
<feature type="transmembrane region" description="Helical" evidence="1">
    <location>
        <begin position="83"/>
        <end position="102"/>
    </location>
</feature>
<proteinExistence type="predicted"/>